<evidence type="ECO:0000313" key="1">
    <source>
        <dbReference type="EMBL" id="KHG09757.1"/>
    </source>
</evidence>
<sequence>MALISYYKAKVSCKTMPRHGIGDFIRQGYHVRPCQDMAMVSFKKDTT</sequence>
<reference evidence="2" key="1">
    <citation type="submission" date="2014-09" db="EMBL/GenBank/DDBJ databases">
        <authorList>
            <person name="Mudge J."/>
            <person name="Ramaraj T."/>
            <person name="Lindquist I.E."/>
            <person name="Bharti A.K."/>
            <person name="Sundararajan A."/>
            <person name="Cameron C.T."/>
            <person name="Woodward J.E."/>
            <person name="May G.D."/>
            <person name="Brubaker C."/>
            <person name="Broadhvest J."/>
            <person name="Wilkins T.A."/>
        </authorList>
    </citation>
    <scope>NUCLEOTIDE SEQUENCE</scope>
    <source>
        <strain evidence="2">cv. AKA8401</strain>
    </source>
</reference>
<keyword evidence="2" id="KW-1185">Reference proteome</keyword>
<proteinExistence type="predicted"/>
<dbReference type="EMBL" id="KN392107">
    <property type="protein sequence ID" value="KHG09757.1"/>
    <property type="molecule type" value="Genomic_DNA"/>
</dbReference>
<dbReference type="Proteomes" id="UP000032142">
    <property type="component" value="Unassembled WGS sequence"/>
</dbReference>
<gene>
    <name evidence="1" type="ORF">F383_12002</name>
</gene>
<accession>A0A0B0NAS9</accession>
<name>A0A0B0NAS9_GOSAR</name>
<evidence type="ECO:0008006" key="3">
    <source>
        <dbReference type="Google" id="ProtNLM"/>
    </source>
</evidence>
<organism evidence="1 2">
    <name type="scientific">Gossypium arboreum</name>
    <name type="common">Tree cotton</name>
    <name type="synonym">Gossypium nanking</name>
    <dbReference type="NCBI Taxonomy" id="29729"/>
    <lineage>
        <taxon>Eukaryota</taxon>
        <taxon>Viridiplantae</taxon>
        <taxon>Streptophyta</taxon>
        <taxon>Embryophyta</taxon>
        <taxon>Tracheophyta</taxon>
        <taxon>Spermatophyta</taxon>
        <taxon>Magnoliopsida</taxon>
        <taxon>eudicotyledons</taxon>
        <taxon>Gunneridae</taxon>
        <taxon>Pentapetalae</taxon>
        <taxon>rosids</taxon>
        <taxon>malvids</taxon>
        <taxon>Malvales</taxon>
        <taxon>Malvaceae</taxon>
        <taxon>Malvoideae</taxon>
        <taxon>Gossypium</taxon>
    </lineage>
</organism>
<evidence type="ECO:0000313" key="2">
    <source>
        <dbReference type="Proteomes" id="UP000032142"/>
    </source>
</evidence>
<dbReference type="AlphaFoldDB" id="A0A0B0NAS9"/>
<protein>
    <recommendedName>
        <fullName evidence="3">Required for respiratory growth 1, mitochondrial</fullName>
    </recommendedName>
</protein>